<keyword evidence="3" id="KW-1185">Reference proteome</keyword>
<gene>
    <name evidence="2" type="ORF">Tco_1094702</name>
</gene>
<dbReference type="Proteomes" id="UP001151760">
    <property type="component" value="Unassembled WGS sequence"/>
</dbReference>
<name>A0ABQ5IHN1_9ASTR</name>
<comment type="caution">
    <text evidence="2">The sequence shown here is derived from an EMBL/GenBank/DDBJ whole genome shotgun (WGS) entry which is preliminary data.</text>
</comment>
<reference evidence="2" key="2">
    <citation type="submission" date="2022-01" db="EMBL/GenBank/DDBJ databases">
        <authorList>
            <person name="Yamashiro T."/>
            <person name="Shiraishi A."/>
            <person name="Satake H."/>
            <person name="Nakayama K."/>
        </authorList>
    </citation>
    <scope>NUCLEOTIDE SEQUENCE</scope>
</reference>
<reference evidence="2" key="1">
    <citation type="journal article" date="2022" name="Int. J. Mol. Sci.">
        <title>Draft Genome of Tanacetum Coccineum: Genomic Comparison of Closely Related Tanacetum-Family Plants.</title>
        <authorList>
            <person name="Yamashiro T."/>
            <person name="Shiraishi A."/>
            <person name="Nakayama K."/>
            <person name="Satake H."/>
        </authorList>
    </citation>
    <scope>NUCLEOTIDE SEQUENCE</scope>
</reference>
<dbReference type="Gene3D" id="4.10.60.10">
    <property type="entry name" value="Zinc finger, CCHC-type"/>
    <property type="match status" value="1"/>
</dbReference>
<evidence type="ECO:0000313" key="3">
    <source>
        <dbReference type="Proteomes" id="UP001151760"/>
    </source>
</evidence>
<sequence length="317" mass="35483">MPYRVKNMNESSYVKPPRRFGIHSSSLTKEIHKSMIARLIFSFKNMRSSQSQVKKLMIVASQDLMLLAKVTTIEEAKELATLPLNELIGNLKVYETILENDGVAPKTTKEKVKSLALKAKVTREQTSDDSDSQGGSDEDIDQEEAEAFNLIIKNFHKFFYKNNRFGRGNQFGNGDNRFGRGRGNSFGNKGGESSRQRRGCYNYGEEGHFISECPNLKENKSLSKELGAIAKTEMNHKTMQHVSRQSTLKRLFTSYKAYDGGHVIFRSNLKGKVIGGGNISHDSIAITNVEHVNGLAFNLISVGQLCDDDCVVIFTLK</sequence>
<dbReference type="InterPro" id="IPR036875">
    <property type="entry name" value="Znf_CCHC_sf"/>
</dbReference>
<organism evidence="2 3">
    <name type="scientific">Tanacetum coccineum</name>
    <dbReference type="NCBI Taxonomy" id="301880"/>
    <lineage>
        <taxon>Eukaryota</taxon>
        <taxon>Viridiplantae</taxon>
        <taxon>Streptophyta</taxon>
        <taxon>Embryophyta</taxon>
        <taxon>Tracheophyta</taxon>
        <taxon>Spermatophyta</taxon>
        <taxon>Magnoliopsida</taxon>
        <taxon>eudicotyledons</taxon>
        <taxon>Gunneridae</taxon>
        <taxon>Pentapetalae</taxon>
        <taxon>asterids</taxon>
        <taxon>campanulids</taxon>
        <taxon>Asterales</taxon>
        <taxon>Asteraceae</taxon>
        <taxon>Asteroideae</taxon>
        <taxon>Anthemideae</taxon>
        <taxon>Anthemidinae</taxon>
        <taxon>Tanacetum</taxon>
    </lineage>
</organism>
<feature type="region of interest" description="Disordered" evidence="1">
    <location>
        <begin position="172"/>
        <end position="197"/>
    </location>
</feature>
<accession>A0ABQ5IHN1</accession>
<evidence type="ECO:0000256" key="1">
    <source>
        <dbReference type="SAM" id="MobiDB-lite"/>
    </source>
</evidence>
<feature type="compositionally biased region" description="Gly residues" evidence="1">
    <location>
        <begin position="181"/>
        <end position="190"/>
    </location>
</feature>
<dbReference type="EMBL" id="BQNB010020746">
    <property type="protein sequence ID" value="GJT99184.1"/>
    <property type="molecule type" value="Genomic_DNA"/>
</dbReference>
<evidence type="ECO:0000313" key="2">
    <source>
        <dbReference type="EMBL" id="GJT99184.1"/>
    </source>
</evidence>
<dbReference type="SUPFAM" id="SSF57756">
    <property type="entry name" value="Retrovirus zinc finger-like domains"/>
    <property type="match status" value="1"/>
</dbReference>
<protein>
    <submittedName>
        <fullName evidence="2">Retrovirus-related pol polyprotein from transposon TNT 1-94</fullName>
    </submittedName>
</protein>
<proteinExistence type="predicted"/>